<evidence type="ECO:0000256" key="2">
    <source>
        <dbReference type="ARBA" id="ARBA00023125"/>
    </source>
</evidence>
<dbReference type="RefSeq" id="WP_339392158.1">
    <property type="nucleotide sequence ID" value="NZ_BAAAAF010000003.1"/>
</dbReference>
<keyword evidence="3" id="KW-0804">Transcription</keyword>
<evidence type="ECO:0000313" key="6">
    <source>
        <dbReference type="EMBL" id="GAA0035204.1"/>
    </source>
</evidence>
<evidence type="ECO:0000256" key="1">
    <source>
        <dbReference type="ARBA" id="ARBA00023015"/>
    </source>
</evidence>
<dbReference type="Pfam" id="PF07729">
    <property type="entry name" value="FCD"/>
    <property type="match status" value="1"/>
</dbReference>
<dbReference type="InterPro" id="IPR036388">
    <property type="entry name" value="WH-like_DNA-bd_sf"/>
</dbReference>
<name>A0ABP3C688_9MICO</name>
<evidence type="ECO:0000256" key="4">
    <source>
        <dbReference type="SAM" id="MobiDB-lite"/>
    </source>
</evidence>
<gene>
    <name evidence="6" type="ORF">NCCP602_11650</name>
</gene>
<keyword evidence="7" id="KW-1185">Reference proteome</keyword>
<keyword evidence="2" id="KW-0238">DNA-binding</keyword>
<feature type="region of interest" description="Disordered" evidence="4">
    <location>
        <begin position="1"/>
        <end position="41"/>
    </location>
</feature>
<dbReference type="PANTHER" id="PTHR43537:SF44">
    <property type="entry name" value="GNTR FAMILY REGULATORY PROTEIN"/>
    <property type="match status" value="1"/>
</dbReference>
<dbReference type="SUPFAM" id="SSF48008">
    <property type="entry name" value="GntR ligand-binding domain-like"/>
    <property type="match status" value="1"/>
</dbReference>
<dbReference type="PANTHER" id="PTHR43537">
    <property type="entry name" value="TRANSCRIPTIONAL REGULATOR, GNTR FAMILY"/>
    <property type="match status" value="1"/>
</dbReference>
<sequence>MSGEAHPVGGGKPAAPRGRDGESRGRGSASRGDTDADSRTLRAGANLHERVLDAVGRDIVSGALPPGVVVTTEELRSRYEVSLSVVREVVRVLESLGMVRPVRRLGLVILAMSEWTILDPLVIRWRMTLRPARLLRSLTELRVAIEPEAAALAAAHAEPGAAEEIMLLAARMRAAGRTGDVEAFLTADAAFHRAVLRAGGNELFASFDTVVAEILAGRTAEGLQPTHPHPEALQWHVEVADAIGAQDRERAREAMAKIVARAFDEMAPVWADVPRDG</sequence>
<evidence type="ECO:0000256" key="3">
    <source>
        <dbReference type="ARBA" id="ARBA00023163"/>
    </source>
</evidence>
<dbReference type="SUPFAM" id="SSF46785">
    <property type="entry name" value="Winged helix' DNA-binding domain"/>
    <property type="match status" value="1"/>
</dbReference>
<evidence type="ECO:0000259" key="5">
    <source>
        <dbReference type="PROSITE" id="PS50949"/>
    </source>
</evidence>
<dbReference type="PROSITE" id="PS50949">
    <property type="entry name" value="HTH_GNTR"/>
    <property type="match status" value="1"/>
</dbReference>
<organism evidence="6 7">
    <name type="scientific">Brevibacterium metallidurans</name>
    <dbReference type="NCBI Taxonomy" id="1482676"/>
    <lineage>
        <taxon>Bacteria</taxon>
        <taxon>Bacillati</taxon>
        <taxon>Actinomycetota</taxon>
        <taxon>Actinomycetes</taxon>
        <taxon>Micrococcales</taxon>
        <taxon>Brevibacteriaceae</taxon>
        <taxon>Brevibacterium</taxon>
    </lineage>
</organism>
<proteinExistence type="predicted"/>
<dbReference type="Proteomes" id="UP001498238">
    <property type="component" value="Unassembled WGS sequence"/>
</dbReference>
<dbReference type="Gene3D" id="1.10.10.10">
    <property type="entry name" value="Winged helix-like DNA-binding domain superfamily/Winged helix DNA-binding domain"/>
    <property type="match status" value="1"/>
</dbReference>
<dbReference type="InterPro" id="IPR036390">
    <property type="entry name" value="WH_DNA-bd_sf"/>
</dbReference>
<dbReference type="SMART" id="SM00345">
    <property type="entry name" value="HTH_GNTR"/>
    <property type="match status" value="1"/>
</dbReference>
<accession>A0ABP3C688</accession>
<dbReference type="Gene3D" id="1.20.120.530">
    <property type="entry name" value="GntR ligand-binding domain-like"/>
    <property type="match status" value="1"/>
</dbReference>
<keyword evidence="1" id="KW-0805">Transcription regulation</keyword>
<dbReference type="InterPro" id="IPR000524">
    <property type="entry name" value="Tscrpt_reg_HTH_GntR"/>
</dbReference>
<feature type="domain" description="HTH gntR-type" evidence="5">
    <location>
        <begin position="45"/>
        <end position="112"/>
    </location>
</feature>
<evidence type="ECO:0000313" key="7">
    <source>
        <dbReference type="Proteomes" id="UP001498238"/>
    </source>
</evidence>
<reference evidence="6 7" key="1">
    <citation type="submission" date="2024-01" db="EMBL/GenBank/DDBJ databases">
        <title>Characterization of antibiotic resistant novel bacterial strains and their environmental applications.</title>
        <authorList>
            <person name="Manzoor S."/>
            <person name="Abbas S."/>
            <person name="Arshad M."/>
            <person name="Ahmed I."/>
        </authorList>
    </citation>
    <scope>NUCLEOTIDE SEQUENCE [LARGE SCALE GENOMIC DNA]</scope>
    <source>
        <strain evidence="6 7">NCCP-602</strain>
    </source>
</reference>
<protein>
    <submittedName>
        <fullName evidence="6">FCD domain-containing protein</fullName>
    </submittedName>
</protein>
<dbReference type="InterPro" id="IPR008920">
    <property type="entry name" value="TF_FadR/GntR_C"/>
</dbReference>
<dbReference type="Pfam" id="PF00392">
    <property type="entry name" value="GntR"/>
    <property type="match status" value="1"/>
</dbReference>
<dbReference type="EMBL" id="BAAAAF010000003">
    <property type="protein sequence ID" value="GAA0035204.1"/>
    <property type="molecule type" value="Genomic_DNA"/>
</dbReference>
<dbReference type="SMART" id="SM00895">
    <property type="entry name" value="FCD"/>
    <property type="match status" value="1"/>
</dbReference>
<comment type="caution">
    <text evidence="6">The sequence shown here is derived from an EMBL/GenBank/DDBJ whole genome shotgun (WGS) entry which is preliminary data.</text>
</comment>
<dbReference type="InterPro" id="IPR011711">
    <property type="entry name" value="GntR_C"/>
</dbReference>